<dbReference type="GO" id="GO:0015074">
    <property type="term" value="P:DNA integration"/>
    <property type="evidence" value="ECO:0007669"/>
    <property type="project" value="InterPro"/>
</dbReference>
<dbReference type="EMBL" id="CP155447">
    <property type="protein sequence ID" value="XBH08345.1"/>
    <property type="molecule type" value="Genomic_DNA"/>
</dbReference>
<evidence type="ECO:0000313" key="2">
    <source>
        <dbReference type="EMBL" id="XBH08345.1"/>
    </source>
</evidence>
<dbReference type="Gene3D" id="1.10.443.10">
    <property type="entry name" value="Intergrase catalytic core"/>
    <property type="match status" value="1"/>
</dbReference>
<protein>
    <recommendedName>
        <fullName evidence="3">Tyrosine-type recombinase/integrase</fullName>
    </recommendedName>
</protein>
<dbReference type="GO" id="GO:0006310">
    <property type="term" value="P:DNA recombination"/>
    <property type="evidence" value="ECO:0007669"/>
    <property type="project" value="UniProtKB-KW"/>
</dbReference>
<accession>A0AAU7CTT0</accession>
<proteinExistence type="predicted"/>
<name>A0AAU7CTT0_9BACT</name>
<dbReference type="GO" id="GO:0003677">
    <property type="term" value="F:DNA binding"/>
    <property type="evidence" value="ECO:0007669"/>
    <property type="project" value="InterPro"/>
</dbReference>
<dbReference type="RefSeq" id="WP_406701179.1">
    <property type="nucleotide sequence ID" value="NZ_CP155447.1"/>
</dbReference>
<sequence>MISAGVGLEQIAALAGHETLETTRRYCTPSSESAKASSSAV</sequence>
<gene>
    <name evidence="2" type="ORF">V5E97_17445</name>
</gene>
<dbReference type="InterPro" id="IPR011010">
    <property type="entry name" value="DNA_brk_join_enz"/>
</dbReference>
<organism evidence="2">
    <name type="scientific">Singulisphaera sp. Ch08</name>
    <dbReference type="NCBI Taxonomy" id="3120278"/>
    <lineage>
        <taxon>Bacteria</taxon>
        <taxon>Pseudomonadati</taxon>
        <taxon>Planctomycetota</taxon>
        <taxon>Planctomycetia</taxon>
        <taxon>Isosphaerales</taxon>
        <taxon>Isosphaeraceae</taxon>
        <taxon>Singulisphaera</taxon>
    </lineage>
</organism>
<keyword evidence="1" id="KW-0233">DNA recombination</keyword>
<dbReference type="InterPro" id="IPR013762">
    <property type="entry name" value="Integrase-like_cat_sf"/>
</dbReference>
<dbReference type="AlphaFoldDB" id="A0AAU7CTT0"/>
<evidence type="ECO:0000256" key="1">
    <source>
        <dbReference type="ARBA" id="ARBA00023172"/>
    </source>
</evidence>
<evidence type="ECO:0008006" key="3">
    <source>
        <dbReference type="Google" id="ProtNLM"/>
    </source>
</evidence>
<dbReference type="SUPFAM" id="SSF56349">
    <property type="entry name" value="DNA breaking-rejoining enzymes"/>
    <property type="match status" value="1"/>
</dbReference>
<reference evidence="2" key="1">
    <citation type="submission" date="2024-05" db="EMBL/GenBank/DDBJ databases">
        <title>Planctomycetes of the genus Singulisphaera possess chitinolytic capabilities.</title>
        <authorList>
            <person name="Ivanova A."/>
        </authorList>
    </citation>
    <scope>NUCLEOTIDE SEQUENCE</scope>
    <source>
        <strain evidence="2">Ch08T</strain>
    </source>
</reference>